<dbReference type="Proteomes" id="UP000242818">
    <property type="component" value="Unassembled WGS sequence"/>
</dbReference>
<evidence type="ECO:0000313" key="1">
    <source>
        <dbReference type="EMBL" id="SCB95294.1"/>
    </source>
</evidence>
<reference evidence="1 2" key="1">
    <citation type="submission" date="2016-08" db="EMBL/GenBank/DDBJ databases">
        <authorList>
            <person name="Seilhamer J.J."/>
        </authorList>
    </citation>
    <scope>NUCLEOTIDE SEQUENCE [LARGE SCALE GENOMIC DNA]</scope>
    <source>
        <strain evidence="1 2">A37T2</strain>
    </source>
</reference>
<sequence length="167" mass="19221">MVLHNVKTDEKHQAVIEKVVEEDFKHIKKNKARFDSFNWNKFKGQEVYKLRLADSQDILGLMCLIDYPPENGMKALEINLLEVSSENRGQGKKWSGIAGCLIAFACRESFKRGYEGWVFLIPKSELVEHYTKAYGFIHVPLTTTHRPAGFMELETASARALIKRYQV</sequence>
<dbReference type="OrthoDB" id="956078at2"/>
<dbReference type="STRING" id="1335309.GA0116948_102182"/>
<evidence type="ECO:0000313" key="2">
    <source>
        <dbReference type="Proteomes" id="UP000242818"/>
    </source>
</evidence>
<name>A0A1C4AKW2_9BACT</name>
<proteinExistence type="predicted"/>
<dbReference type="RefSeq" id="WP_089709268.1">
    <property type="nucleotide sequence ID" value="NZ_FMAR01000002.1"/>
</dbReference>
<dbReference type="InterPro" id="IPR016181">
    <property type="entry name" value="Acyl_CoA_acyltransferase"/>
</dbReference>
<gene>
    <name evidence="1" type="ORF">GA0116948_102182</name>
</gene>
<dbReference type="AlphaFoldDB" id="A0A1C4AKW2"/>
<protein>
    <recommendedName>
        <fullName evidence="3">N-acetyltransferase domain-containing protein</fullName>
    </recommendedName>
</protein>
<organism evidence="1 2">
    <name type="scientific">Chitinophaga costaii</name>
    <dbReference type="NCBI Taxonomy" id="1335309"/>
    <lineage>
        <taxon>Bacteria</taxon>
        <taxon>Pseudomonadati</taxon>
        <taxon>Bacteroidota</taxon>
        <taxon>Chitinophagia</taxon>
        <taxon>Chitinophagales</taxon>
        <taxon>Chitinophagaceae</taxon>
        <taxon>Chitinophaga</taxon>
    </lineage>
</organism>
<accession>A0A1C4AKW2</accession>
<keyword evidence="2" id="KW-1185">Reference proteome</keyword>
<evidence type="ECO:0008006" key="3">
    <source>
        <dbReference type="Google" id="ProtNLM"/>
    </source>
</evidence>
<dbReference type="EMBL" id="FMAR01000002">
    <property type="protein sequence ID" value="SCB95294.1"/>
    <property type="molecule type" value="Genomic_DNA"/>
</dbReference>
<dbReference type="SUPFAM" id="SSF55729">
    <property type="entry name" value="Acyl-CoA N-acyltransferases (Nat)"/>
    <property type="match status" value="1"/>
</dbReference>